<accession>K7XBE7</accession>
<feature type="region of interest" description="Disordered" evidence="1">
    <location>
        <begin position="16"/>
        <end position="41"/>
    </location>
</feature>
<name>K7XBE7_9VIRU</name>
<reference evidence="3" key="3">
    <citation type="journal article" date="2018" name="Aquaculture">
        <title>Complete genome sequence of a white spot syndrome virus associated with a disease incursion in Australia.</title>
        <authorList>
            <person name="Oakey J."/>
            <person name="Smith C.S."/>
        </authorList>
    </citation>
    <scope>NUCLEOTIDE SEQUENCE [LARGE SCALE GENOMIC DNA]</scope>
    <source>
        <strain evidence="3">WSSV-AU</strain>
    </source>
</reference>
<dbReference type="Proteomes" id="UP000277283">
    <property type="component" value="Segment"/>
</dbReference>
<organism evidence="2 4">
    <name type="scientific">White spot syndrome virus</name>
    <dbReference type="NCBI Taxonomy" id="342409"/>
    <lineage>
        <taxon>Viruses</taxon>
        <taxon>Viruses incertae sedis</taxon>
        <taxon>Naldaviricetes</taxon>
        <taxon>Nimaviridae</taxon>
        <taxon>Whispovirus</taxon>
    </lineage>
</organism>
<reference evidence="2" key="1">
    <citation type="submission" date="2012-08" db="EMBL/GenBank/DDBJ databases">
        <title>Cassytha pubescens and C. glabella (Lauraceae) are not disjunctly distributed between Australia and the Ryukyu Archipelago of Japan - evidence from morphological and molecular data.</title>
        <authorList>
            <person name="Kokubugata G."/>
            <person name="Nakamura K."/>
            <person name="Forster P.I."/>
            <person name="Wilson G.W."/>
            <person name="Holland A.E."/>
            <person name="Hirayama Y."/>
            <person name="Yokota M."/>
        </authorList>
    </citation>
    <scope>NUCLEOTIDE SEQUENCE</scope>
    <source>
        <strain evidence="2">K-LV1</strain>
    </source>
</reference>
<evidence type="ECO:0000313" key="3">
    <source>
        <dbReference type="EMBL" id="ATU83586.1"/>
    </source>
</evidence>
<dbReference type="EMBL" id="MF768985">
    <property type="protein sequence ID" value="ATU83586.1"/>
    <property type="molecule type" value="Genomic_DNA"/>
</dbReference>
<dbReference type="EMBL" id="JX515788">
    <property type="protein sequence ID" value="AFX59707.1"/>
    <property type="molecule type" value="Genomic_DNA"/>
</dbReference>
<evidence type="ECO:0000313" key="4">
    <source>
        <dbReference type="Proteomes" id="UP000277283"/>
    </source>
</evidence>
<proteinExistence type="predicted"/>
<evidence type="ECO:0000313" key="2">
    <source>
        <dbReference type="EMBL" id="AFX59707.1"/>
    </source>
</evidence>
<gene>
    <name evidence="2" type="ORF">wssv_03300</name>
</gene>
<reference evidence="4" key="2">
    <citation type="submission" date="2012-08" db="EMBL/GenBank/DDBJ databases">
        <authorList>
            <person name="Choi T.-J."/>
        </authorList>
    </citation>
    <scope>NUCLEOTIDE SEQUENCE [LARGE SCALE GENOMIC DNA]</scope>
    <source>
        <strain evidence="4">K-LV1</strain>
    </source>
</reference>
<evidence type="ECO:0000256" key="1">
    <source>
        <dbReference type="SAM" id="MobiDB-lite"/>
    </source>
</evidence>
<feature type="compositionally biased region" description="Pro residues" evidence="1">
    <location>
        <begin position="18"/>
        <end position="28"/>
    </location>
</feature>
<dbReference type="Proteomes" id="UP000267516">
    <property type="component" value="Segment"/>
</dbReference>
<protein>
    <submittedName>
        <fullName evidence="3">ORF363</fullName>
    </submittedName>
    <submittedName>
        <fullName evidence="2">Wsv330</fullName>
    </submittedName>
</protein>
<sequence length="113" mass="12406">MLRTSSSSLFCFIFPSKPISPPNPPPLNRPESAESISTINSPNPLTFSAPLLLPPPPPKASSTAFQYVSSSCSPIDGLLCSFKLMVKVSRDFVMKPDSQRWQTNKECISFKNT</sequence>